<reference evidence="1" key="2">
    <citation type="submission" date="2021-09" db="EMBL/GenBank/DDBJ databases">
        <authorList>
            <person name="Gilroy R."/>
        </authorList>
    </citation>
    <scope>NUCLEOTIDE SEQUENCE</scope>
    <source>
        <strain evidence="1">CHK179-5677</strain>
    </source>
</reference>
<evidence type="ECO:0000313" key="2">
    <source>
        <dbReference type="Proteomes" id="UP000760668"/>
    </source>
</evidence>
<organism evidence="1 2">
    <name type="scientific">Pseudoflavonifractor capillosus</name>
    <dbReference type="NCBI Taxonomy" id="106588"/>
    <lineage>
        <taxon>Bacteria</taxon>
        <taxon>Bacillati</taxon>
        <taxon>Bacillota</taxon>
        <taxon>Clostridia</taxon>
        <taxon>Eubacteriales</taxon>
        <taxon>Oscillospiraceae</taxon>
        <taxon>Pseudoflavonifractor</taxon>
    </lineage>
</organism>
<dbReference type="EMBL" id="DYUC01000052">
    <property type="protein sequence ID" value="HJG86495.1"/>
    <property type="molecule type" value="Genomic_DNA"/>
</dbReference>
<dbReference type="AlphaFoldDB" id="A0A921SS33"/>
<dbReference type="Proteomes" id="UP000760668">
    <property type="component" value="Unassembled WGS sequence"/>
</dbReference>
<feature type="non-terminal residue" evidence="1">
    <location>
        <position position="1"/>
    </location>
</feature>
<name>A0A921SS33_9FIRM</name>
<gene>
    <name evidence="1" type="ORF">K8V01_05680</name>
</gene>
<comment type="caution">
    <text evidence="1">The sequence shown here is derived from an EMBL/GenBank/DDBJ whole genome shotgun (WGS) entry which is preliminary data.</text>
</comment>
<sequence>DAEKKEFLSSFVERVDIYEDELPDGRFLRHIKFKFPVFYNGQEIDEMSWDKESTVETCVLLSRK</sequence>
<accession>A0A921SS33</accession>
<proteinExistence type="predicted"/>
<protein>
    <submittedName>
        <fullName evidence="1">Recombinase family protein</fullName>
    </submittedName>
</protein>
<reference evidence="1" key="1">
    <citation type="journal article" date="2021" name="PeerJ">
        <title>Extensive microbial diversity within the chicken gut microbiome revealed by metagenomics and culture.</title>
        <authorList>
            <person name="Gilroy R."/>
            <person name="Ravi A."/>
            <person name="Getino M."/>
            <person name="Pursley I."/>
            <person name="Horton D.L."/>
            <person name="Alikhan N.F."/>
            <person name="Baker D."/>
            <person name="Gharbi K."/>
            <person name="Hall N."/>
            <person name="Watson M."/>
            <person name="Adriaenssens E.M."/>
            <person name="Foster-Nyarko E."/>
            <person name="Jarju S."/>
            <person name="Secka A."/>
            <person name="Antonio M."/>
            <person name="Oren A."/>
            <person name="Chaudhuri R.R."/>
            <person name="La Ragione R."/>
            <person name="Hildebrand F."/>
            <person name="Pallen M.J."/>
        </authorList>
    </citation>
    <scope>NUCLEOTIDE SEQUENCE</scope>
    <source>
        <strain evidence="1">CHK179-5677</strain>
    </source>
</reference>
<evidence type="ECO:0000313" key="1">
    <source>
        <dbReference type="EMBL" id="HJG86495.1"/>
    </source>
</evidence>